<dbReference type="RefSeq" id="WP_213168322.1">
    <property type="nucleotide sequence ID" value="NZ_CP058559.1"/>
</dbReference>
<dbReference type="EC" id="3.2.2.9" evidence="2"/>
<evidence type="ECO:0000256" key="4">
    <source>
        <dbReference type="ARBA" id="ARBA00022801"/>
    </source>
</evidence>
<dbReference type="InterPro" id="IPR010049">
    <property type="entry name" value="MTA_SAH_Nsdase"/>
</dbReference>
<dbReference type="GO" id="GO:0019509">
    <property type="term" value="P:L-methionine salvage from methylthioadenosine"/>
    <property type="evidence" value="ECO:0007669"/>
    <property type="project" value="UniProtKB-UniPathway"/>
</dbReference>
<keyword evidence="5" id="KW-0486">Methionine biosynthesis</keyword>
<evidence type="ECO:0000256" key="1">
    <source>
        <dbReference type="ARBA" id="ARBA00004945"/>
    </source>
</evidence>
<dbReference type="EMBL" id="CP058559">
    <property type="protein sequence ID" value="QNO14543.1"/>
    <property type="molecule type" value="Genomic_DNA"/>
</dbReference>
<dbReference type="Pfam" id="PF01048">
    <property type="entry name" value="PNP_UDP_1"/>
    <property type="match status" value="1"/>
</dbReference>
<dbReference type="GO" id="GO:0009164">
    <property type="term" value="P:nucleoside catabolic process"/>
    <property type="evidence" value="ECO:0007669"/>
    <property type="project" value="InterPro"/>
</dbReference>
<evidence type="ECO:0000259" key="6">
    <source>
        <dbReference type="Pfam" id="PF01048"/>
    </source>
</evidence>
<gene>
    <name evidence="7" type="ORF">HYG86_06990</name>
</gene>
<dbReference type="InterPro" id="IPR000845">
    <property type="entry name" value="Nucleoside_phosphorylase_d"/>
</dbReference>
<name>A0A7G9W781_ALKCA</name>
<evidence type="ECO:0000256" key="3">
    <source>
        <dbReference type="ARBA" id="ARBA00022605"/>
    </source>
</evidence>
<comment type="pathway">
    <text evidence="1">Amino-acid biosynthesis; L-methionine biosynthesis via salvage pathway; S-methyl-5-thio-alpha-D-ribose 1-phosphate from S-methyl-5'-thioadenosine (hydrolase route): step 1/2.</text>
</comment>
<dbReference type="InterPro" id="IPR035994">
    <property type="entry name" value="Nucleoside_phosphorylase_sf"/>
</dbReference>
<keyword evidence="8" id="KW-1185">Reference proteome</keyword>
<dbReference type="UniPathway" id="UPA00904">
    <property type="reaction ID" value="UER00871"/>
</dbReference>
<sequence length="230" mass="24881">MLAIIGAMEEEVKLFKDNMTALEVIKKAGMEFYKGKLYDKEIVLVRCGIGKVNAAICSQVLFDDFSVRKVIFTGVAGGLAQYVNVGDVVISTDCVQHDFDATAFGYKPGEVPRLDKVEFAAAQQLIDLAIRSAEGIEEFPAVYTGRILSGDIFVADKGKALELGEKFNGLCVEMEGAAVAQACYLNDVDFVVIRSMSDKADGSAHEDFATFVNKAAENALKLVGAMLRNI</sequence>
<dbReference type="NCBIfam" id="NF004079">
    <property type="entry name" value="PRK05584.1"/>
    <property type="match status" value="1"/>
</dbReference>
<organism evidence="7 8">
    <name type="scientific">Alkalicella caledoniensis</name>
    <dbReference type="NCBI Taxonomy" id="2731377"/>
    <lineage>
        <taxon>Bacteria</taxon>
        <taxon>Bacillati</taxon>
        <taxon>Bacillota</taxon>
        <taxon>Clostridia</taxon>
        <taxon>Eubacteriales</taxon>
        <taxon>Proteinivoracaceae</taxon>
        <taxon>Alkalicella</taxon>
    </lineage>
</organism>
<evidence type="ECO:0000256" key="2">
    <source>
        <dbReference type="ARBA" id="ARBA00011974"/>
    </source>
</evidence>
<dbReference type="CDD" id="cd09008">
    <property type="entry name" value="MTAN"/>
    <property type="match status" value="1"/>
</dbReference>
<proteinExistence type="predicted"/>
<dbReference type="PANTHER" id="PTHR46832:SF1">
    <property type="entry name" value="5'-METHYLTHIOADENOSINE_S-ADENOSYLHOMOCYSTEINE NUCLEOSIDASE"/>
    <property type="match status" value="1"/>
</dbReference>
<dbReference type="AlphaFoldDB" id="A0A7G9W781"/>
<keyword evidence="4 7" id="KW-0378">Hydrolase</keyword>
<dbReference type="GO" id="GO:0019284">
    <property type="term" value="P:L-methionine salvage from S-adenosylmethionine"/>
    <property type="evidence" value="ECO:0007669"/>
    <property type="project" value="TreeGrafter"/>
</dbReference>
<dbReference type="Gene3D" id="3.40.50.1580">
    <property type="entry name" value="Nucleoside phosphorylase domain"/>
    <property type="match status" value="1"/>
</dbReference>
<evidence type="ECO:0000256" key="5">
    <source>
        <dbReference type="ARBA" id="ARBA00023167"/>
    </source>
</evidence>
<dbReference type="GO" id="GO:0005829">
    <property type="term" value="C:cytosol"/>
    <property type="evidence" value="ECO:0007669"/>
    <property type="project" value="TreeGrafter"/>
</dbReference>
<keyword evidence="7" id="KW-0326">Glycosidase</keyword>
<protein>
    <recommendedName>
        <fullName evidence="2">adenosylhomocysteine nucleosidase</fullName>
        <ecNumber evidence="2">3.2.2.9</ecNumber>
    </recommendedName>
</protein>
<evidence type="ECO:0000313" key="8">
    <source>
        <dbReference type="Proteomes" id="UP000516160"/>
    </source>
</evidence>
<dbReference type="PANTHER" id="PTHR46832">
    <property type="entry name" value="5'-METHYLTHIOADENOSINE/S-ADENOSYLHOMOCYSTEINE NUCLEOSIDASE"/>
    <property type="match status" value="1"/>
</dbReference>
<feature type="domain" description="Nucleoside phosphorylase" evidence="6">
    <location>
        <begin position="2"/>
        <end position="228"/>
    </location>
</feature>
<dbReference type="GO" id="GO:0008782">
    <property type="term" value="F:adenosylhomocysteine nucleosidase activity"/>
    <property type="evidence" value="ECO:0007669"/>
    <property type="project" value="UniProtKB-EC"/>
</dbReference>
<dbReference type="GO" id="GO:0008930">
    <property type="term" value="F:methylthioadenosine nucleosidase activity"/>
    <property type="evidence" value="ECO:0007669"/>
    <property type="project" value="InterPro"/>
</dbReference>
<dbReference type="NCBIfam" id="TIGR01704">
    <property type="entry name" value="MTA_SAH-Nsdase"/>
    <property type="match status" value="1"/>
</dbReference>
<dbReference type="SUPFAM" id="SSF53167">
    <property type="entry name" value="Purine and uridine phosphorylases"/>
    <property type="match status" value="1"/>
</dbReference>
<evidence type="ECO:0000313" key="7">
    <source>
        <dbReference type="EMBL" id="QNO14543.1"/>
    </source>
</evidence>
<reference evidence="7 8" key="1">
    <citation type="submission" date="2020-07" db="EMBL/GenBank/DDBJ databases">
        <title>Alkalicella. sp. LB2 genome.</title>
        <authorList>
            <person name="Postec A."/>
            <person name="Quemeneur M."/>
        </authorList>
    </citation>
    <scope>NUCLEOTIDE SEQUENCE [LARGE SCALE GENOMIC DNA]</scope>
    <source>
        <strain evidence="7 8">LB2</strain>
    </source>
</reference>
<accession>A0A7G9W781</accession>
<dbReference type="Proteomes" id="UP000516160">
    <property type="component" value="Chromosome"/>
</dbReference>
<dbReference type="KEGG" id="acae:HYG86_06990"/>
<keyword evidence="3" id="KW-0028">Amino-acid biosynthesis</keyword>